<dbReference type="InterPro" id="IPR001190">
    <property type="entry name" value="SRCR"/>
</dbReference>
<evidence type="ECO:0000256" key="5">
    <source>
        <dbReference type="ARBA" id="ARBA00023157"/>
    </source>
</evidence>
<dbReference type="SMART" id="SM00202">
    <property type="entry name" value="SR"/>
    <property type="match status" value="2"/>
</dbReference>
<accession>A0ABD1KQ97</accession>
<comment type="caution">
    <text evidence="8">Lacks conserved residue(s) required for the propagation of feature annotation.</text>
</comment>
<dbReference type="Pfam" id="PF00530">
    <property type="entry name" value="SRCR"/>
    <property type="match status" value="2"/>
</dbReference>
<feature type="domain" description="SRCR" evidence="10">
    <location>
        <begin position="1"/>
        <end position="70"/>
    </location>
</feature>
<evidence type="ECO:0000256" key="8">
    <source>
        <dbReference type="PROSITE-ProRule" id="PRU00196"/>
    </source>
</evidence>
<dbReference type="Gene3D" id="2.60.40.10">
    <property type="entry name" value="Immunoglobulins"/>
    <property type="match status" value="5"/>
</dbReference>
<feature type="disulfide bond" evidence="8">
    <location>
        <begin position="8"/>
        <end position="69"/>
    </location>
</feature>
<dbReference type="PANTHER" id="PTHR48071">
    <property type="entry name" value="SRCR DOMAIN-CONTAINING PROTEIN"/>
    <property type="match status" value="1"/>
</dbReference>
<dbReference type="InterPro" id="IPR036179">
    <property type="entry name" value="Ig-like_dom_sf"/>
</dbReference>
<evidence type="ECO:0000256" key="2">
    <source>
        <dbReference type="ARBA" id="ARBA00022525"/>
    </source>
</evidence>
<gene>
    <name evidence="12" type="ORF">ACEWY4_003068</name>
</gene>
<keyword evidence="9" id="KW-1133">Transmembrane helix</keyword>
<evidence type="ECO:0000256" key="4">
    <source>
        <dbReference type="ARBA" id="ARBA00022737"/>
    </source>
</evidence>
<keyword evidence="13" id="KW-1185">Reference proteome</keyword>
<dbReference type="InterPro" id="IPR013783">
    <property type="entry name" value="Ig-like_fold"/>
</dbReference>
<dbReference type="PROSITE" id="PS50835">
    <property type="entry name" value="IG_LIKE"/>
    <property type="match status" value="2"/>
</dbReference>
<comment type="caution">
    <text evidence="12">The sequence shown here is derived from an EMBL/GenBank/DDBJ whole genome shotgun (WGS) entry which is preliminary data.</text>
</comment>
<reference evidence="12 13" key="1">
    <citation type="submission" date="2024-09" db="EMBL/GenBank/DDBJ databases">
        <title>A chromosome-level genome assembly of Gray's grenadier anchovy, Coilia grayii.</title>
        <authorList>
            <person name="Fu Z."/>
        </authorList>
    </citation>
    <scope>NUCLEOTIDE SEQUENCE [LARGE SCALE GENOMIC DNA]</scope>
    <source>
        <strain evidence="12">G4</strain>
        <tissue evidence="12">Muscle</tissue>
    </source>
</reference>
<name>A0ABD1KQ97_9TELE</name>
<dbReference type="AlphaFoldDB" id="A0ABD1KQ97"/>
<keyword evidence="4" id="KW-0677">Repeat</keyword>
<evidence type="ECO:0000256" key="6">
    <source>
        <dbReference type="ARBA" id="ARBA00023180"/>
    </source>
</evidence>
<dbReference type="PANTHER" id="PTHR48071:SF15">
    <property type="entry name" value="SRCR DOMAIN-CONTAINING PROTEIN"/>
    <property type="match status" value="1"/>
</dbReference>
<dbReference type="PROSITE" id="PS50287">
    <property type="entry name" value="SRCR_2"/>
    <property type="match status" value="2"/>
</dbReference>
<evidence type="ECO:0008006" key="14">
    <source>
        <dbReference type="Google" id="ProtNLM"/>
    </source>
</evidence>
<comment type="subcellular location">
    <subcellularLocation>
        <location evidence="1">Secreted</location>
    </subcellularLocation>
</comment>
<protein>
    <recommendedName>
        <fullName evidence="14">Deleted in malignant brain tumors 1 protein-like</fullName>
    </recommendedName>
</protein>
<feature type="disulfide bond" evidence="8">
    <location>
        <begin position="39"/>
        <end position="49"/>
    </location>
</feature>
<keyword evidence="7" id="KW-0393">Immunoglobulin domain</keyword>
<keyword evidence="2" id="KW-0964">Secreted</keyword>
<dbReference type="InterPro" id="IPR013151">
    <property type="entry name" value="Immunoglobulin_dom"/>
</dbReference>
<evidence type="ECO:0000313" key="12">
    <source>
        <dbReference type="EMBL" id="KAL2101307.1"/>
    </source>
</evidence>
<feature type="disulfide bond" evidence="8">
    <location>
        <begin position="145"/>
        <end position="155"/>
    </location>
</feature>
<keyword evidence="9" id="KW-0472">Membrane</keyword>
<evidence type="ECO:0000256" key="9">
    <source>
        <dbReference type="SAM" id="Phobius"/>
    </source>
</evidence>
<feature type="transmembrane region" description="Helical" evidence="9">
    <location>
        <begin position="712"/>
        <end position="734"/>
    </location>
</feature>
<dbReference type="SUPFAM" id="SSF56487">
    <property type="entry name" value="SRCR-like"/>
    <property type="match status" value="2"/>
</dbReference>
<dbReference type="Pfam" id="PF00047">
    <property type="entry name" value="ig"/>
    <property type="match status" value="2"/>
</dbReference>
<dbReference type="InterPro" id="IPR003599">
    <property type="entry name" value="Ig_sub"/>
</dbReference>
<dbReference type="Proteomes" id="UP001591681">
    <property type="component" value="Unassembled WGS sequence"/>
</dbReference>
<dbReference type="EMBL" id="JBHFQA010000003">
    <property type="protein sequence ID" value="KAL2101307.1"/>
    <property type="molecule type" value="Genomic_DNA"/>
</dbReference>
<keyword evidence="6" id="KW-0325">Glycoprotein</keyword>
<evidence type="ECO:0000259" key="11">
    <source>
        <dbReference type="PROSITE" id="PS50835"/>
    </source>
</evidence>
<dbReference type="SMART" id="SM00409">
    <property type="entry name" value="IG"/>
    <property type="match status" value="5"/>
</dbReference>
<feature type="domain" description="Ig-like" evidence="11">
    <location>
        <begin position="181"/>
        <end position="266"/>
    </location>
</feature>
<evidence type="ECO:0000313" key="13">
    <source>
        <dbReference type="Proteomes" id="UP001591681"/>
    </source>
</evidence>
<dbReference type="InterPro" id="IPR007110">
    <property type="entry name" value="Ig-like_dom"/>
</dbReference>
<keyword evidence="3" id="KW-0732">Signal</keyword>
<dbReference type="PRINTS" id="PR00258">
    <property type="entry name" value="SPERACTRCPTR"/>
</dbReference>
<dbReference type="Gene3D" id="3.10.250.10">
    <property type="entry name" value="SRCR-like domain"/>
    <property type="match status" value="2"/>
</dbReference>
<evidence type="ECO:0000256" key="3">
    <source>
        <dbReference type="ARBA" id="ARBA00022729"/>
    </source>
</evidence>
<organism evidence="12 13">
    <name type="scientific">Coilia grayii</name>
    <name type="common">Gray's grenadier anchovy</name>
    <dbReference type="NCBI Taxonomy" id="363190"/>
    <lineage>
        <taxon>Eukaryota</taxon>
        <taxon>Metazoa</taxon>
        <taxon>Chordata</taxon>
        <taxon>Craniata</taxon>
        <taxon>Vertebrata</taxon>
        <taxon>Euteleostomi</taxon>
        <taxon>Actinopterygii</taxon>
        <taxon>Neopterygii</taxon>
        <taxon>Teleostei</taxon>
        <taxon>Clupei</taxon>
        <taxon>Clupeiformes</taxon>
        <taxon>Clupeoidei</taxon>
        <taxon>Engraulidae</taxon>
        <taxon>Coilinae</taxon>
        <taxon>Coilia</taxon>
    </lineage>
</organism>
<dbReference type="FunFam" id="3.10.250.10:FF:000005">
    <property type="entry name" value="Neurotrypsin isoform A"/>
    <property type="match status" value="1"/>
</dbReference>
<keyword evidence="9" id="KW-0812">Transmembrane</keyword>
<feature type="domain" description="Ig-like" evidence="11">
    <location>
        <begin position="593"/>
        <end position="671"/>
    </location>
</feature>
<evidence type="ECO:0000256" key="1">
    <source>
        <dbReference type="ARBA" id="ARBA00004613"/>
    </source>
</evidence>
<keyword evidence="5 8" id="KW-1015">Disulfide bond</keyword>
<sequence length="751" mass="81864">MDDATVVCRQLGCGEALCALTTAHFGRGSGEIWMDDVNCSGAERSLTQCSHSGFGGHNCHHGEDAGVVCSGNVPVRLVGGSNGCVGRVEVSYNRQWGSVCDDDDWDINDAEVVCRQLGCGGAVCAPKEHHFGRGSGEIWMDNVNCSGAEAFLSECFHGGFGGRDCNHEVAGVVCSEASQTPTISLMSPYSAILPGETLQMRCSTRASDICNNTVFSLYRNGISITTVFADSYQESVIFSLSLNDSSQGGCYTCAYSPSFSKSNSINITLVDLPKPLLSLQPSRELFWGQSVQMTCSTSPQHLGGTFTVQQLFGSFRETERASGCTATFTIPEVDFHHGGFFYCVYKTSVSHRDIISSPSDLILLTVEVMLPRPALLLQTEADPSWHDPVQMTCSISIPPYLGGAFTLQQLSGSYTETKITSGNSSTFTMPQVDFAHEGSYYCQYQTQLSDCNFTSPRSSPGSYYCQYQTRVSSRHFMSSHSDSVSFSVVVTLPSPHLTLQTGRTPSWGQPVQMTCSISTQYLGGTFTLQQLSGSYRETKAASGTSADFTIRQVDFVHEGSYYCQYQTRVSGRDFTSSRSDSVSFSVFVSLPQPIISASAPDGELSWGTHGPEVPRGQSFSIVCSIESQYQGGSFHLISDGSKEVLTEVAVSQSASFYFPEADVSDSGNYSCFYEVALSTRLFTSTRTDELRVTIKGLTWIEWFLHAKSAHPFVFYGAILGVLLLLLVVCSVVLLKSKNRHRQYVIKEEYCE</sequence>
<dbReference type="FunFam" id="3.10.250.10:FF:000057">
    <property type="entry name" value="Uncharacterized protein"/>
    <property type="match status" value="1"/>
</dbReference>
<proteinExistence type="predicted"/>
<evidence type="ECO:0000259" key="10">
    <source>
        <dbReference type="PROSITE" id="PS50287"/>
    </source>
</evidence>
<dbReference type="InterPro" id="IPR036772">
    <property type="entry name" value="SRCR-like_dom_sf"/>
</dbReference>
<feature type="domain" description="SRCR" evidence="10">
    <location>
        <begin position="75"/>
        <end position="175"/>
    </location>
</feature>
<evidence type="ECO:0000256" key="7">
    <source>
        <dbReference type="ARBA" id="ARBA00023319"/>
    </source>
</evidence>
<dbReference type="SUPFAM" id="SSF48726">
    <property type="entry name" value="Immunoglobulin"/>
    <property type="match status" value="5"/>
</dbReference>